<feature type="coiled-coil region" evidence="1">
    <location>
        <begin position="75"/>
        <end position="105"/>
    </location>
</feature>
<dbReference type="VEuPathDB" id="TriTrypDB:C3747_577g15"/>
<protein>
    <submittedName>
        <fullName evidence="3">Putative retrotransposon hot spot (RHS) protein</fullName>
    </submittedName>
</protein>
<dbReference type="InterPro" id="IPR056000">
    <property type="entry name" value="DUF7578"/>
</dbReference>
<dbReference type="Proteomes" id="UP000246078">
    <property type="component" value="Unassembled WGS sequence"/>
</dbReference>
<feature type="domain" description="DUF7578" evidence="2">
    <location>
        <begin position="120"/>
        <end position="170"/>
    </location>
</feature>
<evidence type="ECO:0000313" key="3">
    <source>
        <dbReference type="EMBL" id="PWU85989.1"/>
    </source>
</evidence>
<gene>
    <name evidence="3" type="ORF">C3747_577g15</name>
</gene>
<evidence type="ECO:0000256" key="1">
    <source>
        <dbReference type="SAM" id="Coils"/>
    </source>
</evidence>
<accession>A0A2V2UPH2</accession>
<evidence type="ECO:0000259" key="2">
    <source>
        <dbReference type="Pfam" id="PF24466"/>
    </source>
</evidence>
<comment type="caution">
    <text evidence="3">The sequence shown here is derived from an EMBL/GenBank/DDBJ whole genome shotgun (WGS) entry which is preliminary data.</text>
</comment>
<proteinExistence type="predicted"/>
<dbReference type="AlphaFoldDB" id="A0A2V2UPH2"/>
<dbReference type="Pfam" id="PF24466">
    <property type="entry name" value="DUF7578"/>
    <property type="match status" value="1"/>
</dbReference>
<name>A0A2V2UPH2_TRYCR</name>
<sequence>MGTSLWRRLFRSRMITYKTSSFLEEFLNLTAYQELEAIYKLRHEGVFSLEQWREYEGKDTVTPLARGKLNAALTQIQKTERLEAMERLRREEEERQRRLQEMKFTISTTIEEVLFKGEFRYKEMKLNDFLLLRFGGKGVVDTKENVLLEDFVKEPARYIHDTGVLGEIRTQALI</sequence>
<keyword evidence="1" id="KW-0175">Coiled coil</keyword>
<reference evidence="3 4" key="1">
    <citation type="journal article" date="2018" name="Microb. Genom.">
        <title>Expanding an expanded genome: long-read sequencing of Trypanosoma cruzi.</title>
        <authorList>
            <person name="Berna L."/>
            <person name="Rodriguez M."/>
            <person name="Chiribao M.L."/>
            <person name="Parodi-Talice A."/>
            <person name="Pita S."/>
            <person name="Rijo G."/>
            <person name="Alvarez-Valin F."/>
            <person name="Robello C."/>
        </authorList>
    </citation>
    <scope>NUCLEOTIDE SEQUENCE [LARGE SCALE GENOMIC DNA]</scope>
    <source>
        <strain evidence="3 4">TCC</strain>
    </source>
</reference>
<organism evidence="3 4">
    <name type="scientific">Trypanosoma cruzi</name>
    <dbReference type="NCBI Taxonomy" id="5693"/>
    <lineage>
        <taxon>Eukaryota</taxon>
        <taxon>Discoba</taxon>
        <taxon>Euglenozoa</taxon>
        <taxon>Kinetoplastea</taxon>
        <taxon>Metakinetoplastina</taxon>
        <taxon>Trypanosomatida</taxon>
        <taxon>Trypanosomatidae</taxon>
        <taxon>Trypanosoma</taxon>
        <taxon>Schizotrypanum</taxon>
    </lineage>
</organism>
<evidence type="ECO:0000313" key="4">
    <source>
        <dbReference type="Proteomes" id="UP000246078"/>
    </source>
</evidence>
<dbReference type="EMBL" id="PRFC01000577">
    <property type="protein sequence ID" value="PWU85989.1"/>
    <property type="molecule type" value="Genomic_DNA"/>
</dbReference>
<dbReference type="VEuPathDB" id="TriTrypDB:C4B63_272g15"/>
<dbReference type="VEuPathDB" id="TriTrypDB:TCSYLVIO_010860"/>
<dbReference type="VEuPathDB" id="TriTrypDB:TcCL_Unassigned02926"/>